<dbReference type="InterPro" id="IPR016181">
    <property type="entry name" value="Acyl_CoA_acyltransferase"/>
</dbReference>
<dbReference type="EC" id="2.3.1.82" evidence="2"/>
<comment type="caution">
    <text evidence="10">The sequence shown here is derived from an EMBL/GenBank/DDBJ whole genome shotgun (WGS) entry which is preliminary data.</text>
</comment>
<evidence type="ECO:0000256" key="2">
    <source>
        <dbReference type="ARBA" id="ARBA00012888"/>
    </source>
</evidence>
<dbReference type="Pfam" id="PF00583">
    <property type="entry name" value="Acetyltransf_1"/>
    <property type="match status" value="1"/>
</dbReference>
<dbReference type="InterPro" id="IPR024170">
    <property type="entry name" value="Aminoglycoside_N6-AcTrfrase"/>
</dbReference>
<feature type="domain" description="N-acetyltransferase" evidence="9">
    <location>
        <begin position="1"/>
        <end position="143"/>
    </location>
</feature>
<dbReference type="STRING" id="1432562.WN59_00850"/>
<dbReference type="PATRIC" id="fig|1432562.3.peg.175"/>
<dbReference type="Proteomes" id="UP000034287">
    <property type="component" value="Unassembled WGS sequence"/>
</dbReference>
<accession>A0A0M2SRZ8</accession>
<keyword evidence="5" id="KW-0046">Antibiotic resistance</keyword>
<sequence>MIIQATTAHIDEMTRLSSVLWEEEYEILKAEIEENISNDAAAYFIKLIDDNPVAFAHCGLRYDYVEGTDSSPVGYLEGVFVKEEHRLKDIASELVTECEQWAKDKGCTEFASDCEFDNAGSLEFHLKSGFEEMNRIICFRKSI</sequence>
<comment type="catalytic activity">
    <reaction evidence="8">
        <text>kanamycin B + acetyl-CoA = N(6')-acetylkanamycin B + CoA + H(+)</text>
        <dbReference type="Rhea" id="RHEA:16449"/>
        <dbReference type="ChEBI" id="CHEBI:15378"/>
        <dbReference type="ChEBI" id="CHEBI:57287"/>
        <dbReference type="ChEBI" id="CHEBI:57288"/>
        <dbReference type="ChEBI" id="CHEBI:58390"/>
        <dbReference type="ChEBI" id="CHEBI:58549"/>
        <dbReference type="EC" id="2.3.1.82"/>
    </reaction>
</comment>
<evidence type="ECO:0000256" key="6">
    <source>
        <dbReference type="ARBA" id="ARBA00023315"/>
    </source>
</evidence>
<dbReference type="GO" id="GO:0046677">
    <property type="term" value="P:response to antibiotic"/>
    <property type="evidence" value="ECO:0007669"/>
    <property type="project" value="UniProtKB-KW"/>
</dbReference>
<dbReference type="CDD" id="cd04301">
    <property type="entry name" value="NAT_SF"/>
    <property type="match status" value="1"/>
</dbReference>
<organism evidence="10 11">
    <name type="scientific">Salinicoccus sediminis</name>
    <dbReference type="NCBI Taxonomy" id="1432562"/>
    <lineage>
        <taxon>Bacteria</taxon>
        <taxon>Bacillati</taxon>
        <taxon>Bacillota</taxon>
        <taxon>Bacilli</taxon>
        <taxon>Bacillales</taxon>
        <taxon>Staphylococcaceae</taxon>
        <taxon>Salinicoccus</taxon>
    </lineage>
</organism>
<comment type="subunit">
    <text evidence="1">Homodimer.</text>
</comment>
<evidence type="ECO:0000256" key="8">
    <source>
        <dbReference type="ARBA" id="ARBA00048923"/>
    </source>
</evidence>
<dbReference type="GO" id="GO:0047663">
    <property type="term" value="F:aminoglycoside 6'-N-acetyltransferase activity"/>
    <property type="evidence" value="ECO:0007669"/>
    <property type="project" value="UniProtKB-EC"/>
</dbReference>
<evidence type="ECO:0000313" key="11">
    <source>
        <dbReference type="Proteomes" id="UP000034287"/>
    </source>
</evidence>
<keyword evidence="10" id="KW-0548">Nucleotidyltransferase</keyword>
<evidence type="ECO:0000256" key="1">
    <source>
        <dbReference type="ARBA" id="ARBA00011738"/>
    </source>
</evidence>
<keyword evidence="11" id="KW-1185">Reference proteome</keyword>
<evidence type="ECO:0000256" key="3">
    <source>
        <dbReference type="ARBA" id="ARBA00017677"/>
    </source>
</evidence>
<proteinExistence type="predicted"/>
<name>A0A0M2SRZ8_9STAP</name>
<evidence type="ECO:0000256" key="5">
    <source>
        <dbReference type="ARBA" id="ARBA00023251"/>
    </source>
</evidence>
<dbReference type="AlphaFoldDB" id="A0A0M2SRZ8"/>
<dbReference type="GO" id="GO:0016779">
    <property type="term" value="F:nucleotidyltransferase activity"/>
    <property type="evidence" value="ECO:0007669"/>
    <property type="project" value="UniProtKB-KW"/>
</dbReference>
<gene>
    <name evidence="10" type="ORF">WN59_00850</name>
</gene>
<dbReference type="PROSITE" id="PS51186">
    <property type="entry name" value="GNAT"/>
    <property type="match status" value="1"/>
</dbReference>
<evidence type="ECO:0000259" key="9">
    <source>
        <dbReference type="PROSITE" id="PS51186"/>
    </source>
</evidence>
<dbReference type="EMBL" id="LAYZ01000001">
    <property type="protein sequence ID" value="KKK35415.1"/>
    <property type="molecule type" value="Genomic_DNA"/>
</dbReference>
<dbReference type="SUPFAM" id="SSF55729">
    <property type="entry name" value="Acyl-CoA N-acyltransferases (Nat)"/>
    <property type="match status" value="1"/>
</dbReference>
<dbReference type="PIRSF" id="PIRSF000452">
    <property type="entry name" value="6-N-acetyltransf"/>
    <property type="match status" value="1"/>
</dbReference>
<keyword evidence="6" id="KW-0012">Acyltransferase</keyword>
<dbReference type="NCBIfam" id="NF043067">
    <property type="entry name" value="AAC_6p_group_E"/>
    <property type="match status" value="1"/>
</dbReference>
<evidence type="ECO:0000256" key="7">
    <source>
        <dbReference type="ARBA" id="ARBA00029660"/>
    </source>
</evidence>
<reference evidence="10 11" key="1">
    <citation type="submission" date="2015-04" db="EMBL/GenBank/DDBJ databases">
        <title>Taxonomic description and genome sequence of Salinicoccus sediminis sp. nov., a novel hyper halotolerant bacterium isolated from marine sediment.</title>
        <authorList>
            <person name="Mathan Kumar R."/>
            <person name="Kaur G."/>
            <person name="Kumar N."/>
            <person name="Kumar A."/>
            <person name="Singh N.K."/>
            <person name="Kaur N."/>
            <person name="Mayilraj S."/>
        </authorList>
    </citation>
    <scope>NUCLEOTIDE SEQUENCE [LARGE SCALE GENOMIC DNA]</scope>
    <source>
        <strain evidence="10 11">SV-16</strain>
    </source>
</reference>
<dbReference type="OrthoDB" id="118633at2"/>
<protein>
    <recommendedName>
        <fullName evidence="3">Aminoglycoside N(6')-acetyltransferase type 1</fullName>
        <ecNumber evidence="2">2.3.1.82</ecNumber>
    </recommendedName>
    <alternativeName>
        <fullName evidence="7">Aminoglycoside resistance protein</fullName>
    </alternativeName>
</protein>
<dbReference type="RefSeq" id="WP_046511163.1">
    <property type="nucleotide sequence ID" value="NZ_LAYZ01000001.1"/>
</dbReference>
<dbReference type="InterPro" id="IPR000182">
    <property type="entry name" value="GNAT_dom"/>
</dbReference>
<dbReference type="Gene3D" id="3.40.630.30">
    <property type="match status" value="1"/>
</dbReference>
<keyword evidence="4 10" id="KW-0808">Transferase</keyword>
<evidence type="ECO:0000313" key="10">
    <source>
        <dbReference type="EMBL" id="KKK35415.1"/>
    </source>
</evidence>
<evidence type="ECO:0000256" key="4">
    <source>
        <dbReference type="ARBA" id="ARBA00022679"/>
    </source>
</evidence>